<reference evidence="2 3" key="1">
    <citation type="journal article" date="2017" name="Front. Microbiol.">
        <title>Labilibaculum manganireducens gen. nov., sp. nov. and Labilibaculum filiforme sp. nov., Novel Bacteroidetes Isolated from Subsurface Sediments of the Baltic Sea.</title>
        <authorList>
            <person name="Vandieken V."/>
            <person name="Marshall I.P."/>
            <person name="Niemann H."/>
            <person name="Engelen B."/>
            <person name="Cypionka H."/>
        </authorList>
    </citation>
    <scope>NUCLEOTIDE SEQUENCE [LARGE SCALE GENOMIC DNA]</scope>
    <source>
        <strain evidence="2 3">59.10-2M</strain>
    </source>
</reference>
<dbReference type="AlphaFoldDB" id="A0A2N3IDR5"/>
<name>A0A2N3IDR5_9BACT</name>
<feature type="compositionally biased region" description="Basic and acidic residues" evidence="1">
    <location>
        <begin position="1"/>
        <end position="16"/>
    </location>
</feature>
<feature type="region of interest" description="Disordered" evidence="1">
    <location>
        <begin position="1"/>
        <end position="53"/>
    </location>
</feature>
<feature type="compositionally biased region" description="Basic residues" evidence="1">
    <location>
        <begin position="17"/>
        <end position="37"/>
    </location>
</feature>
<feature type="compositionally biased region" description="Basic and acidic residues" evidence="1">
    <location>
        <begin position="38"/>
        <end position="53"/>
    </location>
</feature>
<protein>
    <submittedName>
        <fullName evidence="2">Uncharacterized protein</fullName>
    </submittedName>
</protein>
<evidence type="ECO:0000256" key="1">
    <source>
        <dbReference type="SAM" id="MobiDB-lite"/>
    </source>
</evidence>
<evidence type="ECO:0000313" key="3">
    <source>
        <dbReference type="Proteomes" id="UP000233618"/>
    </source>
</evidence>
<sequence length="76" mass="9154">MKLQGERRKEQGLRNKEKGKRNKFKVKRNKFKVKRRKEKGESKNLKIRRRSDDCHSERSRRILSLIGDVLTVPHNV</sequence>
<gene>
    <name evidence="2" type="ORF">BZG01_04325</name>
</gene>
<evidence type="ECO:0000313" key="2">
    <source>
        <dbReference type="EMBL" id="PKQ68446.1"/>
    </source>
</evidence>
<keyword evidence="3" id="KW-1185">Reference proteome</keyword>
<accession>A0A2N3IDR5</accession>
<organism evidence="2 3">
    <name type="scientific">Labilibaculum manganireducens</name>
    <dbReference type="NCBI Taxonomy" id="1940525"/>
    <lineage>
        <taxon>Bacteria</taxon>
        <taxon>Pseudomonadati</taxon>
        <taxon>Bacteroidota</taxon>
        <taxon>Bacteroidia</taxon>
        <taxon>Marinilabiliales</taxon>
        <taxon>Marinifilaceae</taxon>
        <taxon>Labilibaculum</taxon>
    </lineage>
</organism>
<comment type="caution">
    <text evidence="2">The sequence shown here is derived from an EMBL/GenBank/DDBJ whole genome shotgun (WGS) entry which is preliminary data.</text>
</comment>
<dbReference type="Proteomes" id="UP000233618">
    <property type="component" value="Unassembled WGS sequence"/>
</dbReference>
<dbReference type="EMBL" id="MVDE01000004">
    <property type="protein sequence ID" value="PKQ68446.1"/>
    <property type="molecule type" value="Genomic_DNA"/>
</dbReference>
<proteinExistence type="predicted"/>